<dbReference type="PRINTS" id="PR00507">
    <property type="entry name" value="N12N6MTFRASE"/>
</dbReference>
<comment type="caution">
    <text evidence="12">The sequence shown here is derived from an EMBL/GenBank/DDBJ whole genome shotgun (WGS) entry which is preliminary data.</text>
</comment>
<keyword evidence="6" id="KW-0949">S-adenosyl-L-methionine</keyword>
<comment type="catalytic activity">
    <reaction evidence="9">
        <text>a 2'-deoxyadenosine in DNA + S-adenosyl-L-methionine = an N(6)-methyl-2'-deoxyadenosine in DNA + S-adenosyl-L-homocysteine + H(+)</text>
        <dbReference type="Rhea" id="RHEA:15197"/>
        <dbReference type="Rhea" id="RHEA-COMP:12418"/>
        <dbReference type="Rhea" id="RHEA-COMP:12419"/>
        <dbReference type="ChEBI" id="CHEBI:15378"/>
        <dbReference type="ChEBI" id="CHEBI:57856"/>
        <dbReference type="ChEBI" id="CHEBI:59789"/>
        <dbReference type="ChEBI" id="CHEBI:90615"/>
        <dbReference type="ChEBI" id="CHEBI:90616"/>
        <dbReference type="EC" id="2.1.1.72"/>
    </reaction>
</comment>
<evidence type="ECO:0000313" key="12">
    <source>
        <dbReference type="EMBL" id="MBC3832471.1"/>
    </source>
</evidence>
<evidence type="ECO:0000313" key="13">
    <source>
        <dbReference type="Proteomes" id="UP000643610"/>
    </source>
</evidence>
<evidence type="ECO:0000256" key="6">
    <source>
        <dbReference type="ARBA" id="ARBA00022691"/>
    </source>
</evidence>
<dbReference type="Gene3D" id="3.90.220.20">
    <property type="entry name" value="DNA methylase specificity domains"/>
    <property type="match status" value="1"/>
</dbReference>
<proteinExistence type="inferred from homology"/>
<dbReference type="InterPro" id="IPR003356">
    <property type="entry name" value="DNA_methylase_A-5"/>
</dbReference>
<dbReference type="GO" id="GO:0008168">
    <property type="term" value="F:methyltransferase activity"/>
    <property type="evidence" value="ECO:0007669"/>
    <property type="project" value="UniProtKB-KW"/>
</dbReference>
<feature type="domain" description="Type I restriction modification DNA specificity" evidence="10">
    <location>
        <begin position="618"/>
        <end position="741"/>
    </location>
</feature>
<evidence type="ECO:0000259" key="11">
    <source>
        <dbReference type="Pfam" id="PF02384"/>
    </source>
</evidence>
<evidence type="ECO:0000256" key="3">
    <source>
        <dbReference type="ARBA" id="ARBA00011900"/>
    </source>
</evidence>
<dbReference type="PANTHER" id="PTHR42933">
    <property type="entry name" value="SLR6095 PROTEIN"/>
    <property type="match status" value="1"/>
</dbReference>
<evidence type="ECO:0000259" key="10">
    <source>
        <dbReference type="Pfam" id="PF01420"/>
    </source>
</evidence>
<keyword evidence="7" id="KW-0680">Restriction system</keyword>
<evidence type="ECO:0000256" key="1">
    <source>
        <dbReference type="ARBA" id="ARBA00006594"/>
    </source>
</evidence>
<accession>A0ABR6XSN0</accession>
<evidence type="ECO:0000256" key="8">
    <source>
        <dbReference type="ARBA" id="ARBA00023125"/>
    </source>
</evidence>
<evidence type="ECO:0000256" key="4">
    <source>
        <dbReference type="ARBA" id="ARBA00022603"/>
    </source>
</evidence>
<evidence type="ECO:0000256" key="2">
    <source>
        <dbReference type="ARBA" id="ARBA00010923"/>
    </source>
</evidence>
<dbReference type="EMBL" id="JACOFU010000005">
    <property type="protein sequence ID" value="MBC3832471.1"/>
    <property type="molecule type" value="Genomic_DNA"/>
</dbReference>
<evidence type="ECO:0000256" key="5">
    <source>
        <dbReference type="ARBA" id="ARBA00022679"/>
    </source>
</evidence>
<reference evidence="12 13" key="1">
    <citation type="submission" date="2020-08" db="EMBL/GenBank/DDBJ databases">
        <title>Novel species isolated from subtropical streams in China.</title>
        <authorList>
            <person name="Lu H."/>
        </authorList>
    </citation>
    <scope>NUCLEOTIDE SEQUENCE [LARGE SCALE GENOMIC DNA]</scope>
    <source>
        <strain evidence="12 13">KCTC 52442</strain>
    </source>
</reference>
<dbReference type="SUPFAM" id="SSF53335">
    <property type="entry name" value="S-adenosyl-L-methionine-dependent methyltransferases"/>
    <property type="match status" value="1"/>
</dbReference>
<protein>
    <recommendedName>
        <fullName evidence="3">site-specific DNA-methyltransferase (adenine-specific)</fullName>
        <ecNumber evidence="3">2.1.1.72</ecNumber>
    </recommendedName>
</protein>
<organism evidence="12 13">
    <name type="scientific">Undibacterium amnicola</name>
    <dbReference type="NCBI Taxonomy" id="1834038"/>
    <lineage>
        <taxon>Bacteria</taxon>
        <taxon>Pseudomonadati</taxon>
        <taxon>Pseudomonadota</taxon>
        <taxon>Betaproteobacteria</taxon>
        <taxon>Burkholderiales</taxon>
        <taxon>Oxalobacteraceae</taxon>
        <taxon>Undibacterium</taxon>
    </lineage>
</organism>
<comment type="similarity">
    <text evidence="2">Belongs to the type-I restriction system S methylase family.</text>
</comment>
<keyword evidence="8" id="KW-0238">DNA-binding</keyword>
<dbReference type="EC" id="2.1.1.72" evidence="3"/>
<sequence>MGNERKTEKIVTDTLRRLGYEDNNQIIIEPQRSDNPRINKLLKNASKSGNGAGFPEFIISFKDNSELLIVIECKANQMKHESKKRDKYNDYAVDGVLLYSSYLAKDFDVIAIAVSGELKKDLRISNFLHLKGELEAKTLKADSILSLNEYISEYKHDAKKASLEYLNLLGYSKELNASLHKAKIQEDKRSLLISGILIALNDDSFLSSFKKQKTAASLSKSLVDTVATELEYASVQDSKIQMIRASFDFIKTHKTLSTDKEFLVNLIDEINKKVNSFIKTYKYYDVIGEFYIEFLRYANNDKGLGIVLTPKHITDFFVELAGIDKSSIVYDNCCGTGGFLIAAMQKMMSLAKTEKERSDIKEKRIAGTEYQASIFSLVCSNMMLHGDGKTNIFNSDCFDPNVISQVKKLTPNVGFLNPPFAMKKDDIEELEFVLNNLECLEKNAICIALIPLNSVCAQSGKGLLLKEKIMSLHTVVSVGTLPAKLFYNSKVSTITCAIIIEAHKPHPKEFKTSFYNWKEDNFIELKHKGRIDGGNWENIRNQWVTDFINKTENKNAVKKKIIPSDEWCFEAHIHIDYSVVTEELFFNEVKKYIAYGLINGLTIKDILSKKMVIHEVDNKKIVPLHELFHISTGNKLDLNKLDEAENGISFVNRSSSNCGITAKVNQVNKIKPYRKGAISVALGGSILSSFVQWQDFYTGQNVSVLTSKQDMSLFEKIYYCLCIKANEVKYITFGREANKTYKDILVPSLDSVPEYVKQMTIEKALVKTLEKFSA</sequence>
<name>A0ABR6XSN0_9BURK</name>
<keyword evidence="13" id="KW-1185">Reference proteome</keyword>
<comment type="similarity">
    <text evidence="1">Belongs to the N(4)/N(6)-methyltransferase family.</text>
</comment>
<dbReference type="InterPro" id="IPR029063">
    <property type="entry name" value="SAM-dependent_MTases_sf"/>
</dbReference>
<evidence type="ECO:0000256" key="9">
    <source>
        <dbReference type="ARBA" id="ARBA00047942"/>
    </source>
</evidence>
<dbReference type="SUPFAM" id="SSF116734">
    <property type="entry name" value="DNA methylase specificity domain"/>
    <property type="match status" value="1"/>
</dbReference>
<dbReference type="Pfam" id="PF02384">
    <property type="entry name" value="N6_Mtase"/>
    <property type="match status" value="1"/>
</dbReference>
<dbReference type="InterPro" id="IPR000055">
    <property type="entry name" value="Restrct_endonuc_typeI_TRD"/>
</dbReference>
<dbReference type="InterPro" id="IPR044946">
    <property type="entry name" value="Restrct_endonuc_typeI_TRD_sf"/>
</dbReference>
<dbReference type="Gene3D" id="3.40.50.150">
    <property type="entry name" value="Vaccinia Virus protein VP39"/>
    <property type="match status" value="1"/>
</dbReference>
<feature type="domain" description="DNA methylase adenine-specific" evidence="11">
    <location>
        <begin position="284"/>
        <end position="552"/>
    </location>
</feature>
<dbReference type="Proteomes" id="UP000643610">
    <property type="component" value="Unassembled WGS sequence"/>
</dbReference>
<evidence type="ECO:0000256" key="7">
    <source>
        <dbReference type="ARBA" id="ARBA00022747"/>
    </source>
</evidence>
<dbReference type="GO" id="GO:0032259">
    <property type="term" value="P:methylation"/>
    <property type="evidence" value="ECO:0007669"/>
    <property type="project" value="UniProtKB-KW"/>
</dbReference>
<dbReference type="Pfam" id="PF01420">
    <property type="entry name" value="Methylase_S"/>
    <property type="match status" value="1"/>
</dbReference>
<keyword evidence="5" id="KW-0808">Transferase</keyword>
<dbReference type="PANTHER" id="PTHR42933:SF1">
    <property type="entry name" value="SITE-SPECIFIC DNA-METHYLTRANSFERASE (ADENINE-SPECIFIC)"/>
    <property type="match status" value="1"/>
</dbReference>
<keyword evidence="4 12" id="KW-0489">Methyltransferase</keyword>
<gene>
    <name evidence="12" type="ORF">H8K33_13270</name>
</gene>
<dbReference type="InterPro" id="IPR051537">
    <property type="entry name" value="DNA_Adenine_Mtase"/>
</dbReference>